<protein>
    <submittedName>
        <fullName evidence="4">Glycosidase</fullName>
    </submittedName>
</protein>
<keyword evidence="5" id="KW-1185">Reference proteome</keyword>
<dbReference type="Pfam" id="PF09087">
    <property type="entry name" value="Cyc-maltodext_N"/>
    <property type="match status" value="1"/>
</dbReference>
<dbReference type="Pfam" id="PF00128">
    <property type="entry name" value="Alpha-amylase"/>
    <property type="match status" value="1"/>
</dbReference>
<feature type="domain" description="Glycosyl hydrolase family 13 catalytic" evidence="3">
    <location>
        <begin position="128"/>
        <end position="526"/>
    </location>
</feature>
<dbReference type="Gene3D" id="3.20.20.80">
    <property type="entry name" value="Glycosidases"/>
    <property type="match status" value="1"/>
</dbReference>
<evidence type="ECO:0000313" key="5">
    <source>
        <dbReference type="Proteomes" id="UP000319040"/>
    </source>
</evidence>
<dbReference type="InterPro" id="IPR014756">
    <property type="entry name" value="Ig_E-set"/>
</dbReference>
<evidence type="ECO:0000313" key="4">
    <source>
        <dbReference type="EMBL" id="SMO91350.1"/>
    </source>
</evidence>
<name>A0A521F748_SACCC</name>
<dbReference type="RefSeq" id="WP_142534728.1">
    <property type="nucleotide sequence ID" value="NZ_FXTB01000014.1"/>
</dbReference>
<dbReference type="CDD" id="cd11340">
    <property type="entry name" value="AmyAc_bac_CMD_like_3"/>
    <property type="match status" value="1"/>
</dbReference>
<dbReference type="InterPro" id="IPR013783">
    <property type="entry name" value="Ig-like_fold"/>
</dbReference>
<dbReference type="OrthoDB" id="9805159at2"/>
<dbReference type="SMART" id="SM00642">
    <property type="entry name" value="Aamy"/>
    <property type="match status" value="1"/>
</dbReference>
<dbReference type="InterPro" id="IPR015171">
    <property type="entry name" value="Cyc-maltodext_N"/>
</dbReference>
<dbReference type="Gene3D" id="2.60.40.1180">
    <property type="entry name" value="Golgi alpha-mannosidase II"/>
    <property type="match status" value="1"/>
</dbReference>
<dbReference type="InterPro" id="IPR017853">
    <property type="entry name" value="GH"/>
</dbReference>
<organism evidence="4 5">
    <name type="scientific">Saccharicrinis carchari</name>
    <dbReference type="NCBI Taxonomy" id="1168039"/>
    <lineage>
        <taxon>Bacteria</taxon>
        <taxon>Pseudomonadati</taxon>
        <taxon>Bacteroidota</taxon>
        <taxon>Bacteroidia</taxon>
        <taxon>Marinilabiliales</taxon>
        <taxon>Marinilabiliaceae</taxon>
        <taxon>Saccharicrinis</taxon>
    </lineage>
</organism>
<keyword evidence="2 4" id="KW-0326">Glycosidase</keyword>
<dbReference type="Proteomes" id="UP000319040">
    <property type="component" value="Unassembled WGS sequence"/>
</dbReference>
<reference evidence="4 5" key="1">
    <citation type="submission" date="2017-05" db="EMBL/GenBank/DDBJ databases">
        <authorList>
            <person name="Varghese N."/>
            <person name="Submissions S."/>
        </authorList>
    </citation>
    <scope>NUCLEOTIDE SEQUENCE [LARGE SCALE GENOMIC DNA]</scope>
    <source>
        <strain evidence="4 5">DSM 27040</strain>
    </source>
</reference>
<dbReference type="SUPFAM" id="SSF51011">
    <property type="entry name" value="Glycosyl hydrolase domain"/>
    <property type="match status" value="1"/>
</dbReference>
<dbReference type="InterPro" id="IPR019492">
    <property type="entry name" value="Cyclo-malto-dextrinase_C"/>
</dbReference>
<dbReference type="InterPro" id="IPR006047">
    <property type="entry name" value="GH13_cat_dom"/>
</dbReference>
<dbReference type="SUPFAM" id="SSF81296">
    <property type="entry name" value="E set domains"/>
    <property type="match status" value="1"/>
</dbReference>
<dbReference type="GO" id="GO:0005975">
    <property type="term" value="P:carbohydrate metabolic process"/>
    <property type="evidence" value="ECO:0007669"/>
    <property type="project" value="InterPro"/>
</dbReference>
<dbReference type="AlphaFoldDB" id="A0A521F748"/>
<sequence>MNFFIKFCFLFILPTTLFSQKIERIEPKNWWIGMKYNTVTLLLYGKDISDLQPEISYPDVLLVNTEKSENKNYLFLSLKINPTAKPGIVNIIFKKNGEKLLTKKFPILKREANSAERDSYTQKDAIYLIVPDRFSNGDPSNDIIPNMLEKTLSRKDENKRHGGDIQGIINHLDYIKSLGFTQIWNTPLTENNQPNYSYHGYATTDYYKIDPRFGTNEDFRKLVYEAKKRNIGIIWDVVLNHCGSEYYFIKDLPCEDWVNLPKSRTRTNHLKSTITDIYAAKIDKEEYTDGWFDNHMADLNQRNPLVAKYLIQNTIWWIEYAGLSGLREDTFSYIDKEFLSNWTKTILAEYPKLNIVGEELSRNIAQTAYWQIDKKNTDGYQCYLPTLMDFSLNEQVISSLNRTDSWFSTWRDVYQSVAQDYLFPHPENQLIFPDNHDLDRFYSRINKNFEKWKLGIAMYTTMRGIPQFLYGTEVLFFNDKAGSDGQRRSDFYGGWDGDSKNAVTRKGLTKEEKEAQYYIAKLLNWRKTNSAITNGKFMHYAPDKNDVYVYFRYNDKQKVMVILNKNSESVLLDMNRYNEVIPNKFKAKEIISDQEIIVENTLRISAKTAMILDVK</sequence>
<dbReference type="SUPFAM" id="SSF51445">
    <property type="entry name" value="(Trans)glycosidases"/>
    <property type="match status" value="1"/>
</dbReference>
<accession>A0A521F748</accession>
<dbReference type="PANTHER" id="PTHR10357:SF210">
    <property type="entry name" value="MALTODEXTRIN GLUCOSIDASE"/>
    <property type="match status" value="1"/>
</dbReference>
<dbReference type="PANTHER" id="PTHR10357">
    <property type="entry name" value="ALPHA-AMYLASE FAMILY MEMBER"/>
    <property type="match status" value="1"/>
</dbReference>
<dbReference type="InterPro" id="IPR013780">
    <property type="entry name" value="Glyco_hydro_b"/>
</dbReference>
<dbReference type="Pfam" id="PF10438">
    <property type="entry name" value="Cyc-maltodext_C"/>
    <property type="match status" value="1"/>
</dbReference>
<keyword evidence="1" id="KW-0378">Hydrolase</keyword>
<dbReference type="EMBL" id="FXTB01000014">
    <property type="protein sequence ID" value="SMO91350.1"/>
    <property type="molecule type" value="Genomic_DNA"/>
</dbReference>
<proteinExistence type="predicted"/>
<evidence type="ECO:0000256" key="2">
    <source>
        <dbReference type="ARBA" id="ARBA00023295"/>
    </source>
</evidence>
<gene>
    <name evidence="4" type="ORF">SAMN06265379_11449</name>
</gene>
<evidence type="ECO:0000256" key="1">
    <source>
        <dbReference type="ARBA" id="ARBA00022801"/>
    </source>
</evidence>
<dbReference type="GO" id="GO:0016798">
    <property type="term" value="F:hydrolase activity, acting on glycosyl bonds"/>
    <property type="evidence" value="ECO:0007669"/>
    <property type="project" value="UniProtKB-KW"/>
</dbReference>
<dbReference type="Gene3D" id="2.60.40.10">
    <property type="entry name" value="Immunoglobulins"/>
    <property type="match status" value="1"/>
</dbReference>
<evidence type="ECO:0000259" key="3">
    <source>
        <dbReference type="SMART" id="SM00642"/>
    </source>
</evidence>